<comment type="caution">
    <text evidence="2">The sequence shown here is derived from an EMBL/GenBank/DDBJ whole genome shotgun (WGS) entry which is preliminary data.</text>
</comment>
<dbReference type="InterPro" id="IPR032852">
    <property type="entry name" value="ALKBH2"/>
</dbReference>
<evidence type="ECO:0000313" key="3">
    <source>
        <dbReference type="Proteomes" id="UP000773469"/>
    </source>
</evidence>
<protein>
    <submittedName>
        <fullName evidence="2">2OG-Fe(II) oxygenase</fullName>
    </submittedName>
</protein>
<gene>
    <name evidence="2" type="ORF">TUM3794_31080</name>
</gene>
<dbReference type="SUPFAM" id="SSF51197">
    <property type="entry name" value="Clavaminate synthase-like"/>
    <property type="match status" value="1"/>
</dbReference>
<proteinExistence type="predicted"/>
<dbReference type="PANTHER" id="PTHR31573">
    <property type="entry name" value="ALPHA-KETOGLUTARATE-DEPENDENT DIOXYGENASE ALKB HOMOLOG 2"/>
    <property type="match status" value="1"/>
</dbReference>
<dbReference type="InterPro" id="IPR037151">
    <property type="entry name" value="AlkB-like_sf"/>
</dbReference>
<evidence type="ECO:0000259" key="1">
    <source>
        <dbReference type="PROSITE" id="PS51471"/>
    </source>
</evidence>
<name>A0ABQ4P9A7_SHECO</name>
<dbReference type="InterPro" id="IPR005123">
    <property type="entry name" value="Oxoglu/Fe-dep_dioxygenase_dom"/>
</dbReference>
<dbReference type="InterPro" id="IPR027450">
    <property type="entry name" value="AlkB-like"/>
</dbReference>
<evidence type="ECO:0000313" key="2">
    <source>
        <dbReference type="EMBL" id="GIU44024.1"/>
    </source>
</evidence>
<reference evidence="2 3" key="1">
    <citation type="submission" date="2021-05" db="EMBL/GenBank/DDBJ databases">
        <title>Molecular characterization for Shewanella algae harboring chromosomal blaOXA-55-like strains isolated from clinical and environment sample.</title>
        <authorList>
            <person name="Ohama Y."/>
            <person name="Aoki K."/>
            <person name="Harada S."/>
            <person name="Moriya K."/>
            <person name="Ishii Y."/>
            <person name="Tateda K."/>
        </authorList>
    </citation>
    <scope>NUCLEOTIDE SEQUENCE [LARGE SCALE GENOMIC DNA]</scope>
    <source>
        <strain evidence="2 3">MBTL60-118</strain>
    </source>
</reference>
<dbReference type="RefSeq" id="WP_037428547.1">
    <property type="nucleotide sequence ID" value="NZ_BPEU01000024.1"/>
</dbReference>
<dbReference type="Proteomes" id="UP000773469">
    <property type="component" value="Unassembled WGS sequence"/>
</dbReference>
<dbReference type="PROSITE" id="PS51471">
    <property type="entry name" value="FE2OG_OXY"/>
    <property type="match status" value="1"/>
</dbReference>
<accession>A0ABQ4P9A7</accession>
<organism evidence="2 3">
    <name type="scientific">Shewanella colwelliana</name>
    <name type="common">Alteromonas colwelliana</name>
    <dbReference type="NCBI Taxonomy" id="23"/>
    <lineage>
        <taxon>Bacteria</taxon>
        <taxon>Pseudomonadati</taxon>
        <taxon>Pseudomonadota</taxon>
        <taxon>Gammaproteobacteria</taxon>
        <taxon>Alteromonadales</taxon>
        <taxon>Shewanellaceae</taxon>
        <taxon>Shewanella</taxon>
    </lineage>
</organism>
<keyword evidence="3" id="KW-1185">Reference proteome</keyword>
<dbReference type="Gene3D" id="2.60.120.590">
    <property type="entry name" value="Alpha-ketoglutarate-dependent dioxygenase AlkB-like"/>
    <property type="match status" value="1"/>
</dbReference>
<feature type="domain" description="Fe2OG dioxygenase" evidence="1">
    <location>
        <begin position="108"/>
        <end position="205"/>
    </location>
</feature>
<dbReference type="EMBL" id="BPEU01000024">
    <property type="protein sequence ID" value="GIU44024.1"/>
    <property type="molecule type" value="Genomic_DNA"/>
</dbReference>
<sequence>MKQQGFSFDLSQSAQAAAATQCPAPITLVRGFLNVEQQQALMQEAQHYPFERPQIRVYGQYHPIPRSQVWFADKGCDYRYSNLFIEAVDWPKYAQRCRDMLAREFGLQSNGVLVNRYRDGNDTMGWHSDDEVEIEPGSDIASLTLGASRDFLIRHKQTKARYTIALTSGDLLIMHWPMQQAWQHSLPKRKAVSDCRLNYTFRQLVPNFHATG</sequence>
<dbReference type="Pfam" id="PF13532">
    <property type="entry name" value="2OG-FeII_Oxy_2"/>
    <property type="match status" value="1"/>
</dbReference>
<dbReference type="PANTHER" id="PTHR31573:SF1">
    <property type="entry name" value="DNA OXIDATIVE DEMETHYLASE ALKBH2"/>
    <property type="match status" value="1"/>
</dbReference>